<sequence>MKTTFFSITTLAFGFLSFGKGQSDTYGFKPNHSIVITQTSFSTNEIVNGYLKIKNALVKSDFKGAAQFGVALSKTLDEVTPEGLSATQKAKWQAIIQQAQKQTQIITASAGKSDKQRKAFQELSKSMQELITTFGAGQKLYLDFCPMYEGGSVWISESKDIKNPYYGAQMLTCGKIKETFG</sequence>
<gene>
    <name evidence="2" type="ORF">QHT84_04985</name>
</gene>
<dbReference type="Pfam" id="PF11827">
    <property type="entry name" value="DUF3347"/>
    <property type="match status" value="1"/>
</dbReference>
<comment type="caution">
    <text evidence="2">The sequence shown here is derived from an EMBL/GenBank/DDBJ whole genome shotgun (WGS) entry which is preliminary data.</text>
</comment>
<evidence type="ECO:0000313" key="3">
    <source>
        <dbReference type="Proteomes" id="UP001230035"/>
    </source>
</evidence>
<dbReference type="RefSeq" id="WP_283238451.1">
    <property type="nucleotide sequence ID" value="NZ_JASGBP010000002.1"/>
</dbReference>
<evidence type="ECO:0000259" key="1">
    <source>
        <dbReference type="Pfam" id="PF11827"/>
    </source>
</evidence>
<accession>A0ABT6XNU4</accession>
<organism evidence="2 3">
    <name type="scientific">Flavobacterium sedimenticola</name>
    <dbReference type="NCBI Taxonomy" id="3043286"/>
    <lineage>
        <taxon>Bacteria</taxon>
        <taxon>Pseudomonadati</taxon>
        <taxon>Bacteroidota</taxon>
        <taxon>Flavobacteriia</taxon>
        <taxon>Flavobacteriales</taxon>
        <taxon>Flavobacteriaceae</taxon>
        <taxon>Flavobacterium</taxon>
    </lineage>
</organism>
<protein>
    <submittedName>
        <fullName evidence="2">DUF3347 domain-containing protein</fullName>
    </submittedName>
</protein>
<dbReference type="Proteomes" id="UP001230035">
    <property type="component" value="Unassembled WGS sequence"/>
</dbReference>
<evidence type="ECO:0000313" key="2">
    <source>
        <dbReference type="EMBL" id="MDI9256764.1"/>
    </source>
</evidence>
<reference evidence="2 3" key="1">
    <citation type="submission" date="2023-05" db="EMBL/GenBank/DDBJ databases">
        <title>Flavobacterium sedimenti sp. nov., isolated from the sediment.</title>
        <authorList>
            <person name="Wu N."/>
        </authorList>
    </citation>
    <scope>NUCLEOTIDE SEQUENCE [LARGE SCALE GENOMIC DNA]</scope>
    <source>
        <strain evidence="2 3">YZ-48</strain>
    </source>
</reference>
<proteinExistence type="predicted"/>
<feature type="domain" description="DUF3347" evidence="1">
    <location>
        <begin position="46"/>
        <end position="138"/>
    </location>
</feature>
<dbReference type="InterPro" id="IPR021782">
    <property type="entry name" value="DUF3347"/>
</dbReference>
<name>A0ABT6XNU4_9FLAO</name>
<dbReference type="EMBL" id="JASGBP010000002">
    <property type="protein sequence ID" value="MDI9256764.1"/>
    <property type="molecule type" value="Genomic_DNA"/>
</dbReference>
<keyword evidence="3" id="KW-1185">Reference proteome</keyword>